<reference evidence="2" key="1">
    <citation type="submission" date="2020-01" db="EMBL/GenBank/DDBJ databases">
        <authorList>
            <person name="Seo Y.L."/>
        </authorList>
    </citation>
    <scope>NUCLEOTIDE SEQUENCE</scope>
    <source>
        <strain evidence="2">R11</strain>
    </source>
</reference>
<dbReference type="GO" id="GO:0008299">
    <property type="term" value="P:isoprenoid biosynthetic process"/>
    <property type="evidence" value="ECO:0007669"/>
    <property type="project" value="InterPro"/>
</dbReference>
<dbReference type="EMBL" id="WWEO01000045">
    <property type="protein sequence ID" value="NCD71688.1"/>
    <property type="molecule type" value="Genomic_DNA"/>
</dbReference>
<dbReference type="InterPro" id="IPR008949">
    <property type="entry name" value="Isoprenoid_synthase_dom_sf"/>
</dbReference>
<dbReference type="Proteomes" id="UP000638732">
    <property type="component" value="Unassembled WGS sequence"/>
</dbReference>
<keyword evidence="1" id="KW-0808">Transferase</keyword>
<dbReference type="Pfam" id="PF00348">
    <property type="entry name" value="polyprenyl_synt"/>
    <property type="match status" value="1"/>
</dbReference>
<organism evidence="2 3">
    <name type="scientific">Mucilaginibacter agri</name>
    <dbReference type="NCBI Taxonomy" id="2695265"/>
    <lineage>
        <taxon>Bacteria</taxon>
        <taxon>Pseudomonadati</taxon>
        <taxon>Bacteroidota</taxon>
        <taxon>Sphingobacteriia</taxon>
        <taxon>Sphingobacteriales</taxon>
        <taxon>Sphingobacteriaceae</taxon>
        <taxon>Mucilaginibacter</taxon>
    </lineage>
</organism>
<keyword evidence="3" id="KW-1185">Reference proteome</keyword>
<dbReference type="InterPro" id="IPR000092">
    <property type="entry name" value="Polyprenyl_synt"/>
</dbReference>
<accession>A0A965ZIF6</accession>
<protein>
    <submittedName>
        <fullName evidence="2">Polyprenyl synthetase superfamily</fullName>
    </submittedName>
</protein>
<sequence>MEWFDNSLILVKNKLYEAVPNNWGEMHIIAQNYFKRDVIPELLVPITCCKAVGGNPEEVPHVFSAIAAASISARILDDIQDQDKSDAVHLKVGVARAVNYVDTFRTLAFKLIGQMFQITNKSQQIYNLFIESYFDVLKAQENELKGNYSNWLEAMKTSEMKSGYVYGAISYLGASIGTDNEDYIKACKKYGYHFGIAVQLFNDMDGIWNTDESSDLDQNKVTLPLLYGLNCDHEWKEELSNIVKQNTIAANKERIKEILDHIDTKRYLVWAALQERDKALNAISILENNSGVEVLEAHFTGMFGDIDDLMNGYELDNHNPLTETSNADTDNSYRSEALNIRSKLSEKF</sequence>
<dbReference type="CDD" id="cd00385">
    <property type="entry name" value="Isoprenoid_Biosyn_C1"/>
    <property type="match status" value="1"/>
</dbReference>
<proteinExistence type="inferred from homology"/>
<dbReference type="Gene3D" id="1.10.600.10">
    <property type="entry name" value="Farnesyl Diphosphate Synthase"/>
    <property type="match status" value="1"/>
</dbReference>
<evidence type="ECO:0000313" key="2">
    <source>
        <dbReference type="EMBL" id="NCD71688.1"/>
    </source>
</evidence>
<evidence type="ECO:0000313" key="3">
    <source>
        <dbReference type="Proteomes" id="UP000638732"/>
    </source>
</evidence>
<comment type="caution">
    <text evidence="2">The sequence shown here is derived from an EMBL/GenBank/DDBJ whole genome shotgun (WGS) entry which is preliminary data.</text>
</comment>
<name>A0A965ZIF6_9SPHI</name>
<reference evidence="2" key="2">
    <citation type="submission" date="2020-10" db="EMBL/GenBank/DDBJ databases">
        <title>Mucilaginibacter sp. nov., isolated from soil.</title>
        <authorList>
            <person name="Jeon C.O."/>
        </authorList>
    </citation>
    <scope>NUCLEOTIDE SEQUENCE</scope>
    <source>
        <strain evidence="2">R11</strain>
    </source>
</reference>
<dbReference type="AlphaFoldDB" id="A0A965ZIF6"/>
<dbReference type="SUPFAM" id="SSF48576">
    <property type="entry name" value="Terpenoid synthases"/>
    <property type="match status" value="1"/>
</dbReference>
<comment type="similarity">
    <text evidence="1">Belongs to the FPP/GGPP synthase family.</text>
</comment>
<dbReference type="RefSeq" id="WP_166587671.1">
    <property type="nucleotide sequence ID" value="NZ_WWEO01000045.1"/>
</dbReference>
<dbReference type="GO" id="GO:0004659">
    <property type="term" value="F:prenyltransferase activity"/>
    <property type="evidence" value="ECO:0007669"/>
    <property type="project" value="InterPro"/>
</dbReference>
<evidence type="ECO:0000256" key="1">
    <source>
        <dbReference type="RuleBase" id="RU004466"/>
    </source>
</evidence>
<gene>
    <name evidence="2" type="ORF">GSY63_20145</name>
</gene>